<dbReference type="Pfam" id="PF08220">
    <property type="entry name" value="HTH_DeoR"/>
    <property type="match status" value="1"/>
</dbReference>
<dbReference type="PANTHER" id="PTHR30363:SF4">
    <property type="entry name" value="GLYCEROL-3-PHOSPHATE REGULON REPRESSOR"/>
    <property type="match status" value="1"/>
</dbReference>
<sequence length="261" mass="28215">MSHIPPEERRARIAEEVRRQGAATIDALAGRFGVTEQTIRRDVNALCDAGLLRRRHGGVELPVQRENLPYESRQVLHQAEKQAIARAVAGLVPDGASVALSIGTTPELIARALVEHRDLKIYTNNLNVALALCANPGFEVTLPGGRVRNRYRDLVGAAQTRFFAGYNVDFGIFGVGGIDDDGELLDFAEEEVEARQAILANCRRALLVADHTKFGRNAVVRGGHLAEVDVLVTDRAPPPAMAARLDAAGVTVHLAPREALS</sequence>
<dbReference type="InterPro" id="IPR014036">
    <property type="entry name" value="DeoR-like_C"/>
</dbReference>
<evidence type="ECO:0000256" key="2">
    <source>
        <dbReference type="ARBA" id="ARBA00023015"/>
    </source>
</evidence>
<evidence type="ECO:0000256" key="4">
    <source>
        <dbReference type="ARBA" id="ARBA00023163"/>
    </source>
</evidence>
<evidence type="ECO:0000256" key="3">
    <source>
        <dbReference type="ARBA" id="ARBA00023125"/>
    </source>
</evidence>
<dbReference type="InterPro" id="IPR036388">
    <property type="entry name" value="WH-like_DNA-bd_sf"/>
</dbReference>
<keyword evidence="1" id="KW-0678">Repressor</keyword>
<protein>
    <submittedName>
        <fullName evidence="6">DeoR family transcriptional regulator, glycerol-3-phosphate regulon repressor</fullName>
    </submittedName>
</protein>
<dbReference type="PROSITE" id="PS51000">
    <property type="entry name" value="HTH_DEOR_2"/>
    <property type="match status" value="1"/>
</dbReference>
<dbReference type="SMART" id="SM00420">
    <property type="entry name" value="HTH_DEOR"/>
    <property type="match status" value="1"/>
</dbReference>
<name>A0A1G7TPL2_9PROT</name>
<dbReference type="PROSITE" id="PS00894">
    <property type="entry name" value="HTH_DEOR_1"/>
    <property type="match status" value="1"/>
</dbReference>
<proteinExistence type="predicted"/>
<reference evidence="7" key="1">
    <citation type="submission" date="2016-10" db="EMBL/GenBank/DDBJ databases">
        <authorList>
            <person name="Varghese N."/>
            <person name="Submissions S."/>
        </authorList>
    </citation>
    <scope>NUCLEOTIDE SEQUENCE [LARGE SCALE GENOMIC DNA]</scope>
    <source>
        <strain evidence="7">930I</strain>
    </source>
</reference>
<dbReference type="STRING" id="83401.SAMN05421742_10164"/>
<dbReference type="GO" id="GO:0003677">
    <property type="term" value="F:DNA binding"/>
    <property type="evidence" value="ECO:0007669"/>
    <property type="project" value="UniProtKB-KW"/>
</dbReference>
<dbReference type="InterPro" id="IPR018356">
    <property type="entry name" value="Tscrpt_reg_HTH_DeoR_CS"/>
</dbReference>
<dbReference type="AlphaFoldDB" id="A0A1G7TPL2"/>
<keyword evidence="3" id="KW-0238">DNA-binding</keyword>
<keyword evidence="4" id="KW-0804">Transcription</keyword>
<dbReference type="PRINTS" id="PR00037">
    <property type="entry name" value="HTHLACR"/>
</dbReference>
<evidence type="ECO:0000313" key="6">
    <source>
        <dbReference type="EMBL" id="SDG37256.1"/>
    </source>
</evidence>
<gene>
    <name evidence="6" type="ORF">SAMN05421742_10164</name>
</gene>
<evidence type="ECO:0000313" key="7">
    <source>
        <dbReference type="Proteomes" id="UP000217076"/>
    </source>
</evidence>
<feature type="domain" description="HTH deoR-type" evidence="5">
    <location>
        <begin position="6"/>
        <end position="61"/>
    </location>
</feature>
<dbReference type="Pfam" id="PF00455">
    <property type="entry name" value="DeoRC"/>
    <property type="match status" value="1"/>
</dbReference>
<evidence type="ECO:0000256" key="1">
    <source>
        <dbReference type="ARBA" id="ARBA00022491"/>
    </source>
</evidence>
<keyword evidence="2" id="KW-0805">Transcription regulation</keyword>
<evidence type="ECO:0000259" key="5">
    <source>
        <dbReference type="PROSITE" id="PS51000"/>
    </source>
</evidence>
<dbReference type="InterPro" id="IPR036390">
    <property type="entry name" value="WH_DNA-bd_sf"/>
</dbReference>
<dbReference type="Gene3D" id="3.30.750.70">
    <property type="entry name" value="4-hydroxybutyrate coenzyme like domains"/>
    <property type="match status" value="1"/>
</dbReference>
<dbReference type="Gene3D" id="1.10.10.10">
    <property type="entry name" value="Winged helix-like DNA-binding domain superfamily/Winged helix DNA-binding domain"/>
    <property type="match status" value="1"/>
</dbReference>
<accession>A0A1G7TPL2</accession>
<dbReference type="InterPro" id="IPR037171">
    <property type="entry name" value="NagB/RpiA_transferase-like"/>
</dbReference>
<dbReference type="InterPro" id="IPR001034">
    <property type="entry name" value="DeoR_HTH"/>
</dbReference>
<dbReference type="EMBL" id="FNCV01000001">
    <property type="protein sequence ID" value="SDG37256.1"/>
    <property type="molecule type" value="Genomic_DNA"/>
</dbReference>
<keyword evidence="7" id="KW-1185">Reference proteome</keyword>
<dbReference type="GO" id="GO:0003700">
    <property type="term" value="F:DNA-binding transcription factor activity"/>
    <property type="evidence" value="ECO:0007669"/>
    <property type="project" value="InterPro"/>
</dbReference>
<dbReference type="SMART" id="SM01134">
    <property type="entry name" value="DeoRC"/>
    <property type="match status" value="1"/>
</dbReference>
<dbReference type="OrthoDB" id="9814815at2"/>
<dbReference type="PANTHER" id="PTHR30363">
    <property type="entry name" value="HTH-TYPE TRANSCRIPTIONAL REGULATOR SRLR-RELATED"/>
    <property type="match status" value="1"/>
</dbReference>
<dbReference type="SUPFAM" id="SSF46785">
    <property type="entry name" value="Winged helix' DNA-binding domain"/>
    <property type="match status" value="1"/>
</dbReference>
<organism evidence="6 7">
    <name type="scientific">Roseospirillum parvum</name>
    <dbReference type="NCBI Taxonomy" id="83401"/>
    <lineage>
        <taxon>Bacteria</taxon>
        <taxon>Pseudomonadati</taxon>
        <taxon>Pseudomonadota</taxon>
        <taxon>Alphaproteobacteria</taxon>
        <taxon>Rhodospirillales</taxon>
        <taxon>Rhodospirillaceae</taxon>
        <taxon>Roseospirillum</taxon>
    </lineage>
</organism>
<dbReference type="RefSeq" id="WP_092613946.1">
    <property type="nucleotide sequence ID" value="NZ_FNCV01000001.1"/>
</dbReference>
<dbReference type="InterPro" id="IPR050313">
    <property type="entry name" value="Carb_Metab_HTH_regulators"/>
</dbReference>
<dbReference type="SUPFAM" id="SSF100950">
    <property type="entry name" value="NagB/RpiA/CoA transferase-like"/>
    <property type="match status" value="1"/>
</dbReference>
<dbReference type="Proteomes" id="UP000217076">
    <property type="component" value="Unassembled WGS sequence"/>
</dbReference>